<gene>
    <name evidence="1" type="ORF">COLO4_00667</name>
</gene>
<protein>
    <submittedName>
        <fullName evidence="1">Thyroid peroxidase-like protein-like protein</fullName>
    </submittedName>
</protein>
<evidence type="ECO:0000313" key="2">
    <source>
        <dbReference type="Proteomes" id="UP000187203"/>
    </source>
</evidence>
<sequence length="110" mass="12727">APLYFKHGNGYDKDSYETLELATQAMREKHESQILEKQEEMVKEGKYTVLDDARHNAELDFNCSLMEIKESVYDQSIKSVEKMLLSKGCDKEYAVSHAEEITAKHFAEVY</sequence>
<proteinExistence type="predicted"/>
<feature type="non-terminal residue" evidence="1">
    <location>
        <position position="1"/>
    </location>
</feature>
<dbReference type="Proteomes" id="UP000187203">
    <property type="component" value="Unassembled WGS sequence"/>
</dbReference>
<dbReference type="AlphaFoldDB" id="A0A1R3L3I4"/>
<keyword evidence="1" id="KW-0575">Peroxidase</keyword>
<accession>A0A1R3L3I4</accession>
<dbReference type="EMBL" id="AWUE01002868">
    <property type="protein sequence ID" value="OMP13906.1"/>
    <property type="molecule type" value="Genomic_DNA"/>
</dbReference>
<dbReference type="GO" id="GO:0004601">
    <property type="term" value="F:peroxidase activity"/>
    <property type="evidence" value="ECO:0007669"/>
    <property type="project" value="UniProtKB-KW"/>
</dbReference>
<reference evidence="2" key="1">
    <citation type="submission" date="2013-09" db="EMBL/GenBank/DDBJ databases">
        <title>Corchorus olitorius genome sequencing.</title>
        <authorList>
            <person name="Alam M."/>
            <person name="Haque M.S."/>
            <person name="Islam M.S."/>
            <person name="Emdad E.M."/>
            <person name="Islam M.M."/>
            <person name="Ahmed B."/>
            <person name="Halim A."/>
            <person name="Hossen Q.M.M."/>
            <person name="Hossain M.Z."/>
            <person name="Ahmed R."/>
            <person name="Khan M.M."/>
            <person name="Islam R."/>
            <person name="Rashid M.M."/>
            <person name="Khan S.A."/>
            <person name="Rahman M.S."/>
            <person name="Alam M."/>
            <person name="Yahiya A.S."/>
            <person name="Khan M.S."/>
            <person name="Azam M.S."/>
            <person name="Haque T."/>
            <person name="Lashkar M.Z.H."/>
            <person name="Akhand A.I."/>
            <person name="Morshed G."/>
            <person name="Roy S."/>
            <person name="Uddin K.S."/>
            <person name="Rabeya T."/>
            <person name="Hossain A.S."/>
            <person name="Chowdhury A."/>
            <person name="Snigdha A.R."/>
            <person name="Mortoza M.S."/>
            <person name="Matin S.A."/>
            <person name="Hoque S.M.E."/>
            <person name="Islam M.K."/>
            <person name="Roy D.K."/>
            <person name="Haider R."/>
            <person name="Moosa M.M."/>
            <person name="Elias S.M."/>
            <person name="Hasan A.M."/>
            <person name="Jahan S."/>
            <person name="Shafiuddin M."/>
            <person name="Mahmood N."/>
            <person name="Shommy N.S."/>
        </authorList>
    </citation>
    <scope>NUCLEOTIDE SEQUENCE [LARGE SCALE GENOMIC DNA]</scope>
    <source>
        <strain evidence="2">cv. O-4</strain>
    </source>
</reference>
<comment type="caution">
    <text evidence="1">The sequence shown here is derived from an EMBL/GenBank/DDBJ whole genome shotgun (WGS) entry which is preliminary data.</text>
</comment>
<keyword evidence="1" id="KW-0560">Oxidoreductase</keyword>
<evidence type="ECO:0000313" key="1">
    <source>
        <dbReference type="EMBL" id="OMP13906.1"/>
    </source>
</evidence>
<keyword evidence="2" id="KW-1185">Reference proteome</keyword>
<name>A0A1R3L3I4_9ROSI</name>
<organism evidence="1 2">
    <name type="scientific">Corchorus olitorius</name>
    <dbReference type="NCBI Taxonomy" id="93759"/>
    <lineage>
        <taxon>Eukaryota</taxon>
        <taxon>Viridiplantae</taxon>
        <taxon>Streptophyta</taxon>
        <taxon>Embryophyta</taxon>
        <taxon>Tracheophyta</taxon>
        <taxon>Spermatophyta</taxon>
        <taxon>Magnoliopsida</taxon>
        <taxon>eudicotyledons</taxon>
        <taxon>Gunneridae</taxon>
        <taxon>Pentapetalae</taxon>
        <taxon>rosids</taxon>
        <taxon>malvids</taxon>
        <taxon>Malvales</taxon>
        <taxon>Malvaceae</taxon>
        <taxon>Grewioideae</taxon>
        <taxon>Apeibeae</taxon>
        <taxon>Corchorus</taxon>
    </lineage>
</organism>